<dbReference type="AlphaFoldDB" id="A0A1A8QD81"/>
<reference evidence="2" key="1">
    <citation type="submission" date="2016-05" db="EMBL/GenBank/DDBJ databases">
        <authorList>
            <person name="Lavstsen T."/>
            <person name="Jespersen J.S."/>
        </authorList>
    </citation>
    <scope>NUCLEOTIDE SEQUENCE</scope>
    <source>
        <tissue evidence="2">Brain</tissue>
    </source>
</reference>
<protein>
    <submittedName>
        <fullName evidence="2">Uncharacterized protein</fullName>
    </submittedName>
</protein>
<gene>
    <name evidence="2" type="primary">Nfu_g_1_015970</name>
</gene>
<dbReference type="EMBL" id="HAEI01004995">
    <property type="protein sequence ID" value="SBR91303.1"/>
    <property type="molecule type" value="Transcribed_RNA"/>
</dbReference>
<feature type="non-terminal residue" evidence="2">
    <location>
        <position position="1"/>
    </location>
</feature>
<organism evidence="2">
    <name type="scientific">Nothobranchius rachovii</name>
    <name type="common">bluefin notho</name>
    <dbReference type="NCBI Taxonomy" id="451742"/>
    <lineage>
        <taxon>Eukaryota</taxon>
        <taxon>Metazoa</taxon>
        <taxon>Chordata</taxon>
        <taxon>Craniata</taxon>
        <taxon>Vertebrata</taxon>
        <taxon>Euteleostomi</taxon>
        <taxon>Actinopterygii</taxon>
        <taxon>Neopterygii</taxon>
        <taxon>Teleostei</taxon>
        <taxon>Neoteleostei</taxon>
        <taxon>Acanthomorphata</taxon>
        <taxon>Ovalentaria</taxon>
        <taxon>Atherinomorphae</taxon>
        <taxon>Cyprinodontiformes</taxon>
        <taxon>Nothobranchiidae</taxon>
        <taxon>Nothobranchius</taxon>
    </lineage>
</organism>
<evidence type="ECO:0000313" key="2">
    <source>
        <dbReference type="EMBL" id="SBR91303.1"/>
    </source>
</evidence>
<reference evidence="2" key="2">
    <citation type="submission" date="2016-06" db="EMBL/GenBank/DDBJ databases">
        <title>The genome of a short-lived fish provides insights into sex chromosome evolution and the genetic control of aging.</title>
        <authorList>
            <person name="Reichwald K."/>
            <person name="Felder M."/>
            <person name="Petzold A."/>
            <person name="Koch P."/>
            <person name="Groth M."/>
            <person name="Platzer M."/>
        </authorList>
    </citation>
    <scope>NUCLEOTIDE SEQUENCE</scope>
    <source>
        <tissue evidence="2">Brain</tissue>
    </source>
</reference>
<sequence>DAILPAYVPFAEVPVRSGMSRSSLTFSGTEAGRKSSGCRPDQSLRYFR</sequence>
<proteinExistence type="predicted"/>
<name>A0A1A8QD81_9TELE</name>
<accession>A0A1A8QD81</accession>
<evidence type="ECO:0000256" key="1">
    <source>
        <dbReference type="SAM" id="MobiDB-lite"/>
    </source>
</evidence>
<feature type="region of interest" description="Disordered" evidence="1">
    <location>
        <begin position="20"/>
        <end position="48"/>
    </location>
</feature>
<feature type="non-terminal residue" evidence="2">
    <location>
        <position position="48"/>
    </location>
</feature>